<dbReference type="EMBL" id="KV875107">
    <property type="protein sequence ID" value="OIW23261.1"/>
    <property type="molecule type" value="Genomic_DNA"/>
</dbReference>
<evidence type="ECO:0000313" key="3">
    <source>
        <dbReference type="Proteomes" id="UP000182658"/>
    </source>
</evidence>
<keyword evidence="1" id="KW-0812">Transmembrane</keyword>
<organism evidence="2 3">
    <name type="scientific">Coniochaeta ligniaria NRRL 30616</name>
    <dbReference type="NCBI Taxonomy" id="1408157"/>
    <lineage>
        <taxon>Eukaryota</taxon>
        <taxon>Fungi</taxon>
        <taxon>Dikarya</taxon>
        <taxon>Ascomycota</taxon>
        <taxon>Pezizomycotina</taxon>
        <taxon>Sordariomycetes</taxon>
        <taxon>Sordariomycetidae</taxon>
        <taxon>Coniochaetales</taxon>
        <taxon>Coniochaetaceae</taxon>
        <taxon>Coniochaeta</taxon>
    </lineage>
</organism>
<proteinExistence type="predicted"/>
<evidence type="ECO:0000313" key="2">
    <source>
        <dbReference type="EMBL" id="OIW23261.1"/>
    </source>
</evidence>
<dbReference type="AlphaFoldDB" id="A0A1J7I761"/>
<dbReference type="Proteomes" id="UP000182658">
    <property type="component" value="Unassembled WGS sequence"/>
</dbReference>
<protein>
    <submittedName>
        <fullName evidence="2">Uncharacterized protein</fullName>
    </submittedName>
</protein>
<keyword evidence="1" id="KW-1133">Transmembrane helix</keyword>
<reference evidence="2 3" key="1">
    <citation type="submission" date="2016-10" db="EMBL/GenBank/DDBJ databases">
        <title>Draft genome sequence of Coniochaeta ligniaria NRRL30616, a lignocellulolytic fungus for bioabatement of inhibitors in plant biomass hydrolysates.</title>
        <authorList>
            <consortium name="DOE Joint Genome Institute"/>
            <person name="Jimenez D.J."/>
            <person name="Hector R.E."/>
            <person name="Riley R."/>
            <person name="Sun H."/>
            <person name="Grigoriev I.V."/>
            <person name="Van Elsas J.D."/>
            <person name="Nichols N.N."/>
        </authorList>
    </citation>
    <scope>NUCLEOTIDE SEQUENCE [LARGE SCALE GENOMIC DNA]</scope>
    <source>
        <strain evidence="2 3">NRRL 30616</strain>
    </source>
</reference>
<name>A0A1J7I761_9PEZI</name>
<feature type="transmembrane region" description="Helical" evidence="1">
    <location>
        <begin position="81"/>
        <end position="104"/>
    </location>
</feature>
<sequence>MVQMRLLGFELRIGLKWDQPAAMTCEYAVGSRSACSRVGQWHPSRRWTRTTDASSTRTSRFSCEPTQHAVHFFRVAPAWSFICYFPAIPSAIFGATLVLVVFAAPDIHDALCLDRWLARTLAALPVWPTMRVSTSA</sequence>
<gene>
    <name evidence="2" type="ORF">CONLIGDRAFT_141932</name>
</gene>
<accession>A0A1J7I761</accession>
<evidence type="ECO:0000256" key="1">
    <source>
        <dbReference type="SAM" id="Phobius"/>
    </source>
</evidence>
<keyword evidence="3" id="KW-1185">Reference proteome</keyword>
<dbReference type="InParanoid" id="A0A1J7I761"/>
<keyword evidence="1" id="KW-0472">Membrane</keyword>